<proteinExistence type="predicted"/>
<dbReference type="InterPro" id="IPR055124">
    <property type="entry name" value="PIN-like_DDX60"/>
</dbReference>
<dbReference type="InterPro" id="IPR052431">
    <property type="entry name" value="SKI2_subfamily_helicases"/>
</dbReference>
<evidence type="ECO:0000256" key="4">
    <source>
        <dbReference type="ARBA" id="ARBA00022840"/>
    </source>
</evidence>
<evidence type="ECO:0000256" key="3">
    <source>
        <dbReference type="ARBA" id="ARBA00022806"/>
    </source>
</evidence>
<dbReference type="Proteomes" id="UP001147695">
    <property type="component" value="Unassembled WGS sequence"/>
</dbReference>
<evidence type="ECO:0000259" key="6">
    <source>
        <dbReference type="PROSITE" id="PS51192"/>
    </source>
</evidence>
<evidence type="ECO:0000313" key="8">
    <source>
        <dbReference type="EMBL" id="KAJ5337976.1"/>
    </source>
</evidence>
<dbReference type="PROSITE" id="PS51192">
    <property type="entry name" value="HELICASE_ATP_BIND_1"/>
    <property type="match status" value="1"/>
</dbReference>
<feature type="compositionally biased region" description="Basic and acidic residues" evidence="5">
    <location>
        <begin position="1846"/>
        <end position="1865"/>
    </location>
</feature>
<protein>
    <submittedName>
        <fullName evidence="8">Uncharacterized protein</fullName>
    </submittedName>
</protein>
<dbReference type="PROSITE" id="PS51194">
    <property type="entry name" value="HELICASE_CTER"/>
    <property type="match status" value="1"/>
</dbReference>
<feature type="compositionally biased region" description="Acidic residues" evidence="5">
    <location>
        <begin position="1813"/>
        <end position="1822"/>
    </location>
</feature>
<feature type="compositionally biased region" description="Basic and acidic residues" evidence="5">
    <location>
        <begin position="1778"/>
        <end position="1795"/>
    </location>
</feature>
<dbReference type="Gene3D" id="3.40.50.300">
    <property type="entry name" value="P-loop containing nucleotide triphosphate hydrolases"/>
    <property type="match status" value="2"/>
</dbReference>
<comment type="caution">
    <text evidence="8">The sequence shown here is derived from an EMBL/GenBank/DDBJ whole genome shotgun (WGS) entry which is preliminary data.</text>
</comment>
<dbReference type="PANTHER" id="PTHR44533">
    <property type="entry name" value="DEAD/H RNA HELICASE, PUTATIVE-RELATED"/>
    <property type="match status" value="1"/>
</dbReference>
<reference evidence="8" key="1">
    <citation type="submission" date="2022-12" db="EMBL/GenBank/DDBJ databases">
        <authorList>
            <person name="Petersen C."/>
        </authorList>
    </citation>
    <scope>NUCLEOTIDE SEQUENCE</scope>
    <source>
        <strain evidence="8">IBT 35673</strain>
    </source>
</reference>
<dbReference type="Pfam" id="PF00270">
    <property type="entry name" value="DEAD"/>
    <property type="match status" value="1"/>
</dbReference>
<evidence type="ECO:0000313" key="9">
    <source>
        <dbReference type="Proteomes" id="UP001147695"/>
    </source>
</evidence>
<gene>
    <name evidence="8" type="ORF">N7452_004704</name>
</gene>
<keyword evidence="2" id="KW-0378">Hydrolase</keyword>
<dbReference type="Pfam" id="PF23002">
    <property type="entry name" value="PIN-like_DDX60"/>
    <property type="match status" value="1"/>
</dbReference>
<feature type="compositionally biased region" description="Basic and acidic residues" evidence="5">
    <location>
        <begin position="1823"/>
        <end position="1835"/>
    </location>
</feature>
<dbReference type="InterPro" id="IPR001650">
    <property type="entry name" value="Helicase_C-like"/>
</dbReference>
<feature type="compositionally biased region" description="Basic and acidic residues" evidence="5">
    <location>
        <begin position="587"/>
        <end position="605"/>
    </location>
</feature>
<keyword evidence="3" id="KW-0347">Helicase</keyword>
<keyword evidence="4" id="KW-0067">ATP-binding</keyword>
<feature type="region of interest" description="Disordered" evidence="5">
    <location>
        <begin position="583"/>
        <end position="624"/>
    </location>
</feature>
<dbReference type="GO" id="GO:0004386">
    <property type="term" value="F:helicase activity"/>
    <property type="evidence" value="ECO:0007669"/>
    <property type="project" value="UniProtKB-KW"/>
</dbReference>
<keyword evidence="1" id="KW-0547">Nucleotide-binding</keyword>
<dbReference type="InterPro" id="IPR014001">
    <property type="entry name" value="Helicase_ATP-bd"/>
</dbReference>
<name>A0A9W9QHF3_PENBR</name>
<feature type="domain" description="Helicase C-terminal" evidence="7">
    <location>
        <begin position="1260"/>
        <end position="1436"/>
    </location>
</feature>
<reference evidence="8" key="2">
    <citation type="journal article" date="2023" name="IMA Fungus">
        <title>Comparative genomic study of the Penicillium genus elucidates a diverse pangenome and 15 lateral gene transfer events.</title>
        <authorList>
            <person name="Petersen C."/>
            <person name="Sorensen T."/>
            <person name="Nielsen M.R."/>
            <person name="Sondergaard T.E."/>
            <person name="Sorensen J.L."/>
            <person name="Fitzpatrick D.A."/>
            <person name="Frisvad J.C."/>
            <person name="Nielsen K.L."/>
        </authorList>
    </citation>
    <scope>NUCLEOTIDE SEQUENCE</scope>
    <source>
        <strain evidence="8">IBT 35673</strain>
    </source>
</reference>
<dbReference type="SMART" id="SM00490">
    <property type="entry name" value="HELICc"/>
    <property type="match status" value="1"/>
</dbReference>
<dbReference type="InterPro" id="IPR059032">
    <property type="entry name" value="WHD_DDX60"/>
</dbReference>
<evidence type="ECO:0000256" key="1">
    <source>
        <dbReference type="ARBA" id="ARBA00022741"/>
    </source>
</evidence>
<evidence type="ECO:0000256" key="2">
    <source>
        <dbReference type="ARBA" id="ARBA00022801"/>
    </source>
</evidence>
<feature type="region of interest" description="Disordered" evidence="5">
    <location>
        <begin position="1231"/>
        <end position="1281"/>
    </location>
</feature>
<dbReference type="FunFam" id="3.40.50.300:FF:001039">
    <property type="entry name" value="ATP-dependent RNA helicase DDX60"/>
    <property type="match status" value="1"/>
</dbReference>
<dbReference type="SUPFAM" id="SSF52540">
    <property type="entry name" value="P-loop containing nucleoside triphosphate hydrolases"/>
    <property type="match status" value="1"/>
</dbReference>
<feature type="region of interest" description="Disordered" evidence="5">
    <location>
        <begin position="1775"/>
        <end position="1865"/>
    </location>
</feature>
<organism evidence="8 9">
    <name type="scientific">Penicillium brevicompactum</name>
    <dbReference type="NCBI Taxonomy" id="5074"/>
    <lineage>
        <taxon>Eukaryota</taxon>
        <taxon>Fungi</taxon>
        <taxon>Dikarya</taxon>
        <taxon>Ascomycota</taxon>
        <taxon>Pezizomycotina</taxon>
        <taxon>Eurotiomycetes</taxon>
        <taxon>Eurotiomycetidae</taxon>
        <taxon>Eurotiales</taxon>
        <taxon>Aspergillaceae</taxon>
        <taxon>Penicillium</taxon>
    </lineage>
</organism>
<dbReference type="PANTHER" id="PTHR44533:SF4">
    <property type="entry name" value="DEAD_H RNA HELICASE, PUTATIVE-RELATED"/>
    <property type="match status" value="1"/>
</dbReference>
<accession>A0A9W9QHF3</accession>
<feature type="region of interest" description="Disordered" evidence="5">
    <location>
        <begin position="165"/>
        <end position="188"/>
    </location>
</feature>
<dbReference type="GO" id="GO:0005524">
    <property type="term" value="F:ATP binding"/>
    <property type="evidence" value="ECO:0007669"/>
    <property type="project" value="UniProtKB-KW"/>
</dbReference>
<evidence type="ECO:0000259" key="7">
    <source>
        <dbReference type="PROSITE" id="PS51194"/>
    </source>
</evidence>
<dbReference type="CDD" id="cd18025">
    <property type="entry name" value="DEXHc_DDX60"/>
    <property type="match status" value="1"/>
</dbReference>
<feature type="compositionally biased region" description="Basic residues" evidence="5">
    <location>
        <begin position="606"/>
        <end position="615"/>
    </location>
</feature>
<dbReference type="SMART" id="SM00487">
    <property type="entry name" value="DEXDc"/>
    <property type="match status" value="1"/>
</dbReference>
<dbReference type="GO" id="GO:0005737">
    <property type="term" value="C:cytoplasm"/>
    <property type="evidence" value="ECO:0007669"/>
    <property type="project" value="TreeGrafter"/>
</dbReference>
<sequence length="1890" mass="212853">MELDVQGWYHKLNSRVVDLVGDFAGNELFIIEGDSLLLHCFTNPKLDFNPGLQVLHATYLVEQVIYKLRQRRCVFDIVFFAENAQCCIPPMADSGSHDKYLLAREAITQHLISIQGQVSPPFQVLKFRDIRSRDFGAYLNSCGAYLFICHDGAVAATTRVADTDTDTESDVSLSTDIDKGGLEDEDDTASFTAPHAETSKLKLRAMIHCFSDCGYNTALINSLEFRDTKVMVMMLDGSTKRTKDRMLWDNSDTDNTEQLDITDLHRRDLGCALHDMNKALSVLSLSQDTCQPLSPQKLDELLASMISDQPTLTQRQLLLIATLSAMFLSGVAQSIINKTAAQAMILHLVILQETRLSIRGIKTKRYRDSHFLNAFIISARAILASTCWANITTQNHLWCDLCDFLDGTLFLAIQEMAENDGIRQVLSSVTFPSFKTLASSVDQFCGSKLSCASLENGVDFEDVNSQSNENAKNIKSSTGAFGKVLPFSNSVFDEHLRPVHLVIDESSESSDIKGISKVFLDETHWHNSKSLKETEKVTLSPEQSKRFRRKQQFFMADMERYAASLTGSAGSANRENIVVEPFYGSNDRSKLKPTSKDHLPDDKSARGSKHKKKTQAKSGQLTVREQAAASIREKAVDETQKQRQRWKRMYQKEFTRISGLGLRFKKLELYLSSLSAGSKETLEAEILGCMIDTLVRLAFFERESMGNDKLIFIATRIWELITRLPNLRKGVSAAIATFVNEACQLIGLPTCQLDHQSDESLSFQPFNLPTGLQMSIGIPSAEFQLSYGGHCMERSIESMPDPRTPDFDPDRWQREVLDQIDQKNSLFIVAPTSAGKTFISFYAMRQILKEDDDGILVYVAPTKALVNQIAAEVLARFSKSYHSRANGKSVWAIHTRDYRINEPKGCQILITVPHILQIMLLAPTNANAWTPRIRRIIFDEIHCIGQAEDGVVWEQLLLLSPCPIIALSATVGNPREFYDWLYLAQKANGLDLKMIQHRHRYSDLRKYEYRAPKYFSFKGFSSHDGLPLLGLDEATGMKFIHPVISLIDRSKPIPDDLDLEPRDCLTLWKAMSDLQTERFPVDNSLDPSVFFSSGIIKKAHTIEWQKQLKSLLTEWMRDQGSPFQRVLLRLENRAPGYITEEEHSPSDPTVQAADRDVGLLDSTLPLVYSLHSQGALPALFFNYDRSKCEDLCLRLLGQLRDSEAEWKAGSSKWKEKMAKWTEWKLLQTATQKKSAKVTRKKNAGHDNSDYDEGPGSREDQMRDSASTESTQFDRFDPKRPLNQFSLADSKKIGPGEFSTLARELKARQVAQFLIDALERGIGVHHSGLNRKYRHVCEMLFRKGFLRIVFATGTLALGINMPCKTVVFSGDSIFLTALNFRQAAGRAGRRGFDLLGNVVFQRVPRSKMLRLISSKLPDLNGHFPITTSLVLRLFILLQGSNQAASAIKSINSLLSSPRIYLGGSQMKETVLHHLRFSIEYLRRNRLIDRKGVPLNFAGCVSHLYYTESSSFAFHALLSSGYIQSLCKSIKSRPKMTVTNLMLVMAHIFKRLPLRAATLEWYQTVGKRPSSVVALPPLPKKAVESLRAHNKNVLQVYSAYVSNFVDQHVQTPDCHLPFSGFKCGGGHTFAQLGLSNLDCVYPKIVSPFFALSGNDDNCRTISDLCQMVRSGVWLEESVIPYLAISSEESPAPLNAYLYDFFKHGNVSQLETANRIRRGDIWFLLNEFSLVLSTINTSLDAFLAPGGNISADMTEVVGGGDAHESHLEMQIVDSQIDTEDQETHKQEKGSHIREDIKHSTSRQVKPNIGPKKLPDSWEDEAEEEVQDFKDVEEFEQVHSQHPGSGLKNQPKEPQPEAKKEEPVDKSERSMCLVSQAFRELQQEFDTKFRAMWA</sequence>
<feature type="compositionally biased region" description="Basic and acidic residues" evidence="5">
    <location>
        <begin position="1243"/>
        <end position="1262"/>
    </location>
</feature>
<evidence type="ECO:0000256" key="5">
    <source>
        <dbReference type="SAM" id="MobiDB-lite"/>
    </source>
</evidence>
<dbReference type="InterPro" id="IPR027417">
    <property type="entry name" value="P-loop_NTPase"/>
</dbReference>
<dbReference type="EMBL" id="JAPZBQ010000003">
    <property type="protein sequence ID" value="KAJ5337976.1"/>
    <property type="molecule type" value="Genomic_DNA"/>
</dbReference>
<dbReference type="Pfam" id="PF00271">
    <property type="entry name" value="Helicase_C"/>
    <property type="match status" value="1"/>
</dbReference>
<feature type="compositionally biased region" description="Basic residues" evidence="5">
    <location>
        <begin position="1233"/>
        <end position="1242"/>
    </location>
</feature>
<dbReference type="GO" id="GO:0016787">
    <property type="term" value="F:hydrolase activity"/>
    <property type="evidence" value="ECO:0007669"/>
    <property type="project" value="UniProtKB-KW"/>
</dbReference>
<dbReference type="GO" id="GO:0003676">
    <property type="term" value="F:nucleic acid binding"/>
    <property type="evidence" value="ECO:0007669"/>
    <property type="project" value="InterPro"/>
</dbReference>
<feature type="domain" description="Helicase ATP-binding" evidence="6">
    <location>
        <begin position="817"/>
        <end position="989"/>
    </location>
</feature>
<dbReference type="InterPro" id="IPR011545">
    <property type="entry name" value="DEAD/DEAH_box_helicase_dom"/>
</dbReference>
<dbReference type="Pfam" id="PF26076">
    <property type="entry name" value="WHD_DDX60"/>
    <property type="match status" value="1"/>
</dbReference>